<dbReference type="InterPro" id="IPR013783">
    <property type="entry name" value="Ig-like_fold"/>
</dbReference>
<dbReference type="Gene3D" id="2.60.120.260">
    <property type="entry name" value="Galactose-binding domain-like"/>
    <property type="match status" value="1"/>
</dbReference>
<dbReference type="Gene3D" id="3.20.20.80">
    <property type="entry name" value="Glycosidases"/>
    <property type="match status" value="1"/>
</dbReference>
<dbReference type="RefSeq" id="WP_169761697.1">
    <property type="nucleotide sequence ID" value="NZ_JABCUI010000001.1"/>
</dbReference>
<evidence type="ECO:0000313" key="8">
    <source>
        <dbReference type="Proteomes" id="UP000553981"/>
    </source>
</evidence>
<dbReference type="GO" id="GO:0005975">
    <property type="term" value="P:carbohydrate metabolic process"/>
    <property type="evidence" value="ECO:0007669"/>
    <property type="project" value="InterPro"/>
</dbReference>
<evidence type="ECO:0000256" key="1">
    <source>
        <dbReference type="ARBA" id="ARBA00007401"/>
    </source>
</evidence>
<dbReference type="InterPro" id="IPR006104">
    <property type="entry name" value="Glyco_hydro_2_N"/>
</dbReference>
<dbReference type="InterPro" id="IPR006103">
    <property type="entry name" value="Glyco_hydro_2_cat"/>
</dbReference>
<feature type="domain" description="Glycosyl hydrolases family 2 sugar binding" evidence="6">
    <location>
        <begin position="19"/>
        <end position="140"/>
    </location>
</feature>
<accession>A0A7Y0UG17</accession>
<protein>
    <submittedName>
        <fullName evidence="7">Glycoside hydrolase family 2</fullName>
    </submittedName>
</protein>
<dbReference type="InterPro" id="IPR006102">
    <property type="entry name" value="Ig-like_GH2"/>
</dbReference>
<dbReference type="Proteomes" id="UP000553981">
    <property type="component" value="Unassembled WGS sequence"/>
</dbReference>
<gene>
    <name evidence="7" type="ORF">HHJ67_02735</name>
</gene>
<dbReference type="EMBL" id="JABCUI010000001">
    <property type="protein sequence ID" value="NMW86671.1"/>
    <property type="molecule type" value="Genomic_DNA"/>
</dbReference>
<dbReference type="InterPro" id="IPR051913">
    <property type="entry name" value="GH2_Domain-Containing"/>
</dbReference>
<dbReference type="Pfam" id="PF02836">
    <property type="entry name" value="Glyco_hydro_2_C"/>
    <property type="match status" value="1"/>
</dbReference>
<dbReference type="Gene3D" id="2.60.40.10">
    <property type="entry name" value="Immunoglobulins"/>
    <property type="match status" value="1"/>
</dbReference>
<name>A0A7Y0UG17_9ACTO</name>
<comment type="caution">
    <text evidence="7">The sequence shown here is derived from an EMBL/GenBank/DDBJ whole genome shotgun (WGS) entry which is preliminary data.</text>
</comment>
<dbReference type="AlphaFoldDB" id="A0A7Y0UG17"/>
<evidence type="ECO:0000259" key="6">
    <source>
        <dbReference type="Pfam" id="PF02837"/>
    </source>
</evidence>
<dbReference type="PANTHER" id="PTHR42732:SF3">
    <property type="entry name" value="HYDROLASE"/>
    <property type="match status" value="1"/>
</dbReference>
<dbReference type="InterPro" id="IPR017853">
    <property type="entry name" value="GH"/>
</dbReference>
<dbReference type="InterPro" id="IPR008979">
    <property type="entry name" value="Galactose-bd-like_sf"/>
</dbReference>
<comment type="similarity">
    <text evidence="1">Belongs to the glycosyl hydrolase 2 family.</text>
</comment>
<dbReference type="PANTHER" id="PTHR42732">
    <property type="entry name" value="BETA-GALACTOSIDASE"/>
    <property type="match status" value="1"/>
</dbReference>
<dbReference type="SUPFAM" id="SSF49303">
    <property type="entry name" value="beta-Galactosidase/glucuronidase domain"/>
    <property type="match status" value="1"/>
</dbReference>
<evidence type="ECO:0000259" key="4">
    <source>
        <dbReference type="Pfam" id="PF00703"/>
    </source>
</evidence>
<evidence type="ECO:0000313" key="7">
    <source>
        <dbReference type="EMBL" id="NMW86671.1"/>
    </source>
</evidence>
<dbReference type="Pfam" id="PF02837">
    <property type="entry name" value="Glyco_hydro_2_N"/>
    <property type="match status" value="1"/>
</dbReference>
<feature type="domain" description="Glycoside hydrolase family 2 catalytic" evidence="5">
    <location>
        <begin position="329"/>
        <end position="592"/>
    </location>
</feature>
<keyword evidence="2 7" id="KW-0378">Hydrolase</keyword>
<feature type="domain" description="Glycoside hydrolase family 2 immunoglobulin-like beta-sandwich" evidence="4">
    <location>
        <begin position="184"/>
        <end position="294"/>
    </location>
</feature>
<keyword evidence="3" id="KW-0326">Glycosidase</keyword>
<sequence>MNYLRSEYPRPQFERKNWQNLNGTWDFRFDDDDKGLRERWYMPDSPFPMQINVPFVYECELSGINTREQHDIIWYKRNFDAPSLTPQQHLLLHFGAVDYQTQVFLNGQMVKEHTGGETPFSVDITPFLTEGTTQNLCLRVYDPLTNQEIPRGKQFWEFKPKGIWYTRSSGIWQTVWMEVVNEQRIESLAIKPDLDSGSVEFTVQTNTSAPNTWLKLQIHYQDKLFVETQIKCVGPTLKFSVDIFGSDIFRTGFHGADEYIWSPEYPNLFTVELTLSDINSSLEIDSVRSYFGMRKIHTENGIIYLNNKPYYQKLVLDQGYWPRSLLTAPTDDDYRLDISLAKEMGFNGCRKHQKLEDPRFLYWADQLGFLVWEECSSTPLFTTESQIAIYDSWKSVYQRDRNHPCIVAWVPLNESWGVPQIQSNQRQQHWAQALYHLLRSLDDTRLVSSNDGWDQTITDICAIHNYKLGKDADDSEFAQFCETLTSKEALVSQFVSGHPVYATGFGYRGEPILITECGGIGFATNQISDWSYLGVSSAAEFLATYRRLISTLRSSQYVQGFCYTQLTDVEQEVNGLLTYERTPKFDLKELRQINAINDLPSQNLT</sequence>
<organism evidence="7 8">
    <name type="scientific">Mobiluncus curtisii</name>
    <dbReference type="NCBI Taxonomy" id="2051"/>
    <lineage>
        <taxon>Bacteria</taxon>
        <taxon>Bacillati</taxon>
        <taxon>Actinomycetota</taxon>
        <taxon>Actinomycetes</taxon>
        <taxon>Actinomycetales</taxon>
        <taxon>Actinomycetaceae</taxon>
        <taxon>Mobiluncus</taxon>
    </lineage>
</organism>
<evidence type="ECO:0000256" key="3">
    <source>
        <dbReference type="ARBA" id="ARBA00023295"/>
    </source>
</evidence>
<dbReference type="SUPFAM" id="SSF49785">
    <property type="entry name" value="Galactose-binding domain-like"/>
    <property type="match status" value="1"/>
</dbReference>
<dbReference type="GO" id="GO:0004553">
    <property type="term" value="F:hydrolase activity, hydrolyzing O-glycosyl compounds"/>
    <property type="evidence" value="ECO:0007669"/>
    <property type="project" value="InterPro"/>
</dbReference>
<dbReference type="InterPro" id="IPR036156">
    <property type="entry name" value="Beta-gal/glucu_dom_sf"/>
</dbReference>
<reference evidence="7 8" key="1">
    <citation type="submission" date="2020-04" db="EMBL/GenBank/DDBJ databases">
        <title>Antimicrobial susceptibility and clonality of vaginal-derived multi-drug resistant Mobiluncus isolates in China.</title>
        <authorList>
            <person name="Zhang X."/>
        </authorList>
    </citation>
    <scope>NUCLEOTIDE SEQUENCE [LARGE SCALE GENOMIC DNA]</scope>
    <source>
        <strain evidence="7 8">19</strain>
    </source>
</reference>
<dbReference type="SUPFAM" id="SSF51445">
    <property type="entry name" value="(Trans)glycosidases"/>
    <property type="match status" value="1"/>
</dbReference>
<evidence type="ECO:0000256" key="2">
    <source>
        <dbReference type="ARBA" id="ARBA00022801"/>
    </source>
</evidence>
<dbReference type="Pfam" id="PF00703">
    <property type="entry name" value="Glyco_hydro_2"/>
    <property type="match status" value="1"/>
</dbReference>
<evidence type="ECO:0000259" key="5">
    <source>
        <dbReference type="Pfam" id="PF02836"/>
    </source>
</evidence>
<proteinExistence type="inferred from homology"/>